<evidence type="ECO:0000313" key="1">
    <source>
        <dbReference type="EMBL" id="CCD42442.1"/>
    </source>
</evidence>
<reference evidence="2" key="1">
    <citation type="journal article" date="2011" name="PLoS Genet.">
        <title>Genomic analysis of the necrotrophic fungal pathogens Sclerotinia sclerotiorum and Botrytis cinerea.</title>
        <authorList>
            <person name="Amselem J."/>
            <person name="Cuomo C.A."/>
            <person name="van Kan J.A."/>
            <person name="Viaud M."/>
            <person name="Benito E.P."/>
            <person name="Couloux A."/>
            <person name="Coutinho P.M."/>
            <person name="de Vries R.P."/>
            <person name="Dyer P.S."/>
            <person name="Fillinger S."/>
            <person name="Fournier E."/>
            <person name="Gout L."/>
            <person name="Hahn M."/>
            <person name="Kohn L."/>
            <person name="Lapalu N."/>
            <person name="Plummer K.M."/>
            <person name="Pradier J.M."/>
            <person name="Quevillon E."/>
            <person name="Sharon A."/>
            <person name="Simon A."/>
            <person name="ten Have A."/>
            <person name="Tudzynski B."/>
            <person name="Tudzynski P."/>
            <person name="Wincker P."/>
            <person name="Andrew M."/>
            <person name="Anthouard V."/>
            <person name="Beever R.E."/>
            <person name="Beffa R."/>
            <person name="Benoit I."/>
            <person name="Bouzid O."/>
            <person name="Brault B."/>
            <person name="Chen Z."/>
            <person name="Choquer M."/>
            <person name="Collemare J."/>
            <person name="Cotton P."/>
            <person name="Danchin E.G."/>
            <person name="Da Silva C."/>
            <person name="Gautier A."/>
            <person name="Giraud C."/>
            <person name="Giraud T."/>
            <person name="Gonzalez C."/>
            <person name="Grossetete S."/>
            <person name="Guldener U."/>
            <person name="Henrissat B."/>
            <person name="Howlett B.J."/>
            <person name="Kodira C."/>
            <person name="Kretschmer M."/>
            <person name="Lappartient A."/>
            <person name="Leroch M."/>
            <person name="Levis C."/>
            <person name="Mauceli E."/>
            <person name="Neuveglise C."/>
            <person name="Oeser B."/>
            <person name="Pearson M."/>
            <person name="Poulain J."/>
            <person name="Poussereau N."/>
            <person name="Quesneville H."/>
            <person name="Rascle C."/>
            <person name="Schumacher J."/>
            <person name="Segurens B."/>
            <person name="Sexton A."/>
            <person name="Silva E."/>
            <person name="Sirven C."/>
            <person name="Soanes D.M."/>
            <person name="Talbot N.J."/>
            <person name="Templeton M."/>
            <person name="Yandava C."/>
            <person name="Yarden O."/>
            <person name="Zeng Q."/>
            <person name="Rollins J.A."/>
            <person name="Lebrun M.H."/>
            <person name="Dickman M."/>
        </authorList>
    </citation>
    <scope>NUCLEOTIDE SEQUENCE [LARGE SCALE GENOMIC DNA]</scope>
    <source>
        <strain evidence="2">T4</strain>
    </source>
</reference>
<dbReference type="EMBL" id="FQ790246">
    <property type="protein sequence ID" value="CCD42442.1"/>
    <property type="molecule type" value="Genomic_DNA"/>
</dbReference>
<name>G2XNI6_BOTF4</name>
<dbReference type="Proteomes" id="UP000008177">
    <property type="component" value="Unplaced contigs"/>
</dbReference>
<protein>
    <submittedName>
        <fullName evidence="1">Uncharacterized protein</fullName>
    </submittedName>
</protein>
<proteinExistence type="predicted"/>
<dbReference type="HOGENOM" id="CLU_3032046_0_0_1"/>
<gene>
    <name evidence="1" type="ORF">BofuT4_uP075250.1</name>
</gene>
<evidence type="ECO:0000313" key="2">
    <source>
        <dbReference type="Proteomes" id="UP000008177"/>
    </source>
</evidence>
<accession>G2XNI6</accession>
<dbReference type="InParanoid" id="G2XNI6"/>
<dbReference type="AlphaFoldDB" id="G2XNI6"/>
<sequence length="55" mass="6022">MAKIANEKTNLKKYLEVGEAHVSAIYPGSIHIGPEKRLTLGSEDMLDNGTIEKIP</sequence>
<organism evidence="1 2">
    <name type="scientific">Botryotinia fuckeliana (strain T4)</name>
    <name type="common">Noble rot fungus</name>
    <name type="synonym">Botrytis cinerea</name>
    <dbReference type="NCBI Taxonomy" id="999810"/>
    <lineage>
        <taxon>Eukaryota</taxon>
        <taxon>Fungi</taxon>
        <taxon>Dikarya</taxon>
        <taxon>Ascomycota</taxon>
        <taxon>Pezizomycotina</taxon>
        <taxon>Leotiomycetes</taxon>
        <taxon>Helotiales</taxon>
        <taxon>Sclerotiniaceae</taxon>
        <taxon>Botrytis</taxon>
    </lineage>
</organism>